<evidence type="ECO:0000313" key="5">
    <source>
        <dbReference type="Proteomes" id="UP000441208"/>
    </source>
</evidence>
<evidence type="ECO:0000256" key="1">
    <source>
        <dbReference type="SAM" id="MobiDB-lite"/>
    </source>
</evidence>
<evidence type="ECO:0000313" key="2">
    <source>
        <dbReference type="EMBL" id="KAE9070283.1"/>
    </source>
</evidence>
<dbReference type="Proteomes" id="UP000441208">
    <property type="component" value="Unassembled WGS sequence"/>
</dbReference>
<protein>
    <submittedName>
        <fullName evidence="2">Uncharacterized protein</fullName>
    </submittedName>
</protein>
<dbReference type="EMBL" id="QXFZ01003249">
    <property type="protein sequence ID" value="KAE9070283.1"/>
    <property type="molecule type" value="Genomic_DNA"/>
</dbReference>
<proteinExistence type="predicted"/>
<name>A0A6A3Q6M5_9STRA</name>
<feature type="region of interest" description="Disordered" evidence="1">
    <location>
        <begin position="76"/>
        <end position="101"/>
    </location>
</feature>
<reference evidence="4 5" key="1">
    <citation type="submission" date="2018-08" db="EMBL/GenBank/DDBJ databases">
        <title>Genomic investigation of the strawberry pathogen Phytophthora fragariae indicates pathogenicity is determined by transcriptional variation in three key races.</title>
        <authorList>
            <person name="Adams T.M."/>
            <person name="Armitage A.D."/>
            <person name="Sobczyk M.K."/>
            <person name="Bates H.J."/>
            <person name="Dunwell J.M."/>
            <person name="Nellist C.F."/>
            <person name="Harrison R.J."/>
        </authorList>
    </citation>
    <scope>NUCLEOTIDE SEQUENCE [LARGE SCALE GENOMIC DNA]</scope>
    <source>
        <strain evidence="3 4">A4</strain>
        <strain evidence="2 5">NOV-71</strain>
    </source>
</reference>
<dbReference type="EMBL" id="QXGE01004446">
    <property type="protein sequence ID" value="KAE9270606.1"/>
    <property type="molecule type" value="Genomic_DNA"/>
</dbReference>
<evidence type="ECO:0000313" key="3">
    <source>
        <dbReference type="EMBL" id="KAE9270606.1"/>
    </source>
</evidence>
<dbReference type="Proteomes" id="UP000437068">
    <property type="component" value="Unassembled WGS sequence"/>
</dbReference>
<accession>A0A6A3Q6M5</accession>
<evidence type="ECO:0000313" key="4">
    <source>
        <dbReference type="Proteomes" id="UP000437068"/>
    </source>
</evidence>
<organism evidence="2 5">
    <name type="scientific">Phytophthora fragariae</name>
    <dbReference type="NCBI Taxonomy" id="53985"/>
    <lineage>
        <taxon>Eukaryota</taxon>
        <taxon>Sar</taxon>
        <taxon>Stramenopiles</taxon>
        <taxon>Oomycota</taxon>
        <taxon>Peronosporomycetes</taxon>
        <taxon>Peronosporales</taxon>
        <taxon>Peronosporaceae</taxon>
        <taxon>Phytophthora</taxon>
    </lineage>
</organism>
<feature type="compositionally biased region" description="Low complexity" evidence="1">
    <location>
        <begin position="78"/>
        <end position="99"/>
    </location>
</feature>
<comment type="caution">
    <text evidence="2">The sequence shown here is derived from an EMBL/GenBank/DDBJ whole genome shotgun (WGS) entry which is preliminary data.</text>
</comment>
<gene>
    <name evidence="3" type="ORF">PF001_g28735</name>
    <name evidence="2" type="ORF">PF007_g26998</name>
</gene>
<sequence>MVVLGVDVGIDGARSGLIVVDEKVAELLKPLGVSGARCHSAAQRVRLDMIPASMSQLTTSDCTKYWYCSLERLSRDVSASTSTARKASSSTTPPSCSLSEDSLDAAADSRRVRLCVETVDSSVASASAW</sequence>
<dbReference type="AlphaFoldDB" id="A0A6A3Q6M5"/>